<gene>
    <name evidence="2" type="ORF">F7725_017683</name>
</gene>
<accession>A0A7J5XPA4</accession>
<dbReference type="OrthoDB" id="7357196at2759"/>
<feature type="non-terminal residue" evidence="2">
    <location>
        <position position="1"/>
    </location>
</feature>
<dbReference type="Proteomes" id="UP000518266">
    <property type="component" value="Unassembled WGS sequence"/>
</dbReference>
<dbReference type="SMART" id="SM00034">
    <property type="entry name" value="CLECT"/>
    <property type="match status" value="1"/>
</dbReference>
<dbReference type="PANTHER" id="PTHR45784:SF3">
    <property type="entry name" value="C-TYPE LECTIN DOMAIN FAMILY 4 MEMBER K-LIKE-RELATED"/>
    <property type="match status" value="1"/>
</dbReference>
<feature type="domain" description="C-type lectin" evidence="1">
    <location>
        <begin position="336"/>
        <end position="441"/>
    </location>
</feature>
<sequence>MVQITALYDNTKITMKQHSFATSEPTQNKGDSKNYILDARMEIFRGETSDRTLQIHSDKSIPLQTALVLPIDKLSSEYLIPPVPEIQRTTLPAEIVTTDVTERSPFKLVIVNMENRFNRSGENEKDLRKVTAQHPVALRHLPQLHLWQLFTSLPPAQSDELKYYISPFLAKDAENKSFLLLSKDNSSKVQAFDVNSPLVETEGSAIFYRPGLLINLIPETDFASCYVVNTISQTDSYAVIVVHKDLTDGVRVRNDPLESTLWQDLKGTDFRSASVALSTGKSAILHTSSKMAVYFVGKKENAWFGNPAAILSHIPDFRGCVLSPEIVRIGTKAGGWRESLKNCTDDQLDLVSFPETILQTQINKKVLQANTDNLQEVWIGMRRSSMSGEWYWLNGSTVKDTNWEEREPGTVHDGQCAIMSVEDGFGWRDEDCCKAAHPVCYKEPVVFLLSKNRMDKTHPFTIH</sequence>
<evidence type="ECO:0000313" key="2">
    <source>
        <dbReference type="EMBL" id="KAF3838966.1"/>
    </source>
</evidence>
<proteinExistence type="predicted"/>
<organism evidence="2 3">
    <name type="scientific">Dissostichus mawsoni</name>
    <name type="common">Antarctic cod</name>
    <dbReference type="NCBI Taxonomy" id="36200"/>
    <lineage>
        <taxon>Eukaryota</taxon>
        <taxon>Metazoa</taxon>
        <taxon>Chordata</taxon>
        <taxon>Craniata</taxon>
        <taxon>Vertebrata</taxon>
        <taxon>Euteleostomi</taxon>
        <taxon>Actinopterygii</taxon>
        <taxon>Neopterygii</taxon>
        <taxon>Teleostei</taxon>
        <taxon>Neoteleostei</taxon>
        <taxon>Acanthomorphata</taxon>
        <taxon>Eupercaria</taxon>
        <taxon>Perciformes</taxon>
        <taxon>Notothenioidei</taxon>
        <taxon>Nototheniidae</taxon>
        <taxon>Dissostichus</taxon>
    </lineage>
</organism>
<dbReference type="Gene3D" id="3.10.100.10">
    <property type="entry name" value="Mannose-Binding Protein A, subunit A"/>
    <property type="match status" value="1"/>
</dbReference>
<name>A0A7J5XPA4_DISMA</name>
<dbReference type="PROSITE" id="PS50041">
    <property type="entry name" value="C_TYPE_LECTIN_2"/>
    <property type="match status" value="1"/>
</dbReference>
<dbReference type="EMBL" id="JAAKFY010000021">
    <property type="protein sequence ID" value="KAF3838966.1"/>
    <property type="molecule type" value="Genomic_DNA"/>
</dbReference>
<dbReference type="PANTHER" id="PTHR45784">
    <property type="entry name" value="C-TYPE LECTIN DOMAIN FAMILY 20 MEMBER A-RELATED"/>
    <property type="match status" value="1"/>
</dbReference>
<dbReference type="AlphaFoldDB" id="A0A7J5XPA4"/>
<comment type="caution">
    <text evidence="2">The sequence shown here is derived from an EMBL/GenBank/DDBJ whole genome shotgun (WGS) entry which is preliminary data.</text>
</comment>
<dbReference type="InterPro" id="IPR001304">
    <property type="entry name" value="C-type_lectin-like"/>
</dbReference>
<protein>
    <recommendedName>
        <fullName evidence="1">C-type lectin domain-containing protein</fullName>
    </recommendedName>
</protein>
<dbReference type="InterPro" id="IPR016187">
    <property type="entry name" value="CTDL_fold"/>
</dbReference>
<evidence type="ECO:0000259" key="1">
    <source>
        <dbReference type="PROSITE" id="PS50041"/>
    </source>
</evidence>
<dbReference type="CDD" id="cd00037">
    <property type="entry name" value="CLECT"/>
    <property type="match status" value="1"/>
</dbReference>
<reference evidence="2 3" key="1">
    <citation type="submission" date="2020-03" db="EMBL/GenBank/DDBJ databases">
        <title>Dissostichus mawsoni Genome sequencing and assembly.</title>
        <authorList>
            <person name="Park H."/>
        </authorList>
    </citation>
    <scope>NUCLEOTIDE SEQUENCE [LARGE SCALE GENOMIC DNA]</scope>
    <source>
        <strain evidence="2">DM0001</strain>
        <tissue evidence="2">Muscle</tissue>
    </source>
</reference>
<evidence type="ECO:0000313" key="3">
    <source>
        <dbReference type="Proteomes" id="UP000518266"/>
    </source>
</evidence>
<keyword evidence="3" id="KW-1185">Reference proteome</keyword>
<dbReference type="Pfam" id="PF00059">
    <property type="entry name" value="Lectin_C"/>
    <property type="match status" value="1"/>
</dbReference>
<dbReference type="InterPro" id="IPR016186">
    <property type="entry name" value="C-type_lectin-like/link_sf"/>
</dbReference>
<dbReference type="SUPFAM" id="SSF56436">
    <property type="entry name" value="C-type lectin-like"/>
    <property type="match status" value="1"/>
</dbReference>